<dbReference type="InterPro" id="IPR018376">
    <property type="entry name" value="Enoyl-CoA_hyd/isom_CS"/>
</dbReference>
<dbReference type="Pfam" id="PF00378">
    <property type="entry name" value="ECH_1"/>
    <property type="match status" value="1"/>
</dbReference>
<dbReference type="GO" id="GO:0005829">
    <property type="term" value="C:cytosol"/>
    <property type="evidence" value="ECO:0007669"/>
    <property type="project" value="TreeGrafter"/>
</dbReference>
<comment type="caution">
    <text evidence="4">Lacks conserved residue(s) required for the propagation of feature annotation.</text>
</comment>
<feature type="site" description="Important for catalysis" evidence="4">
    <location>
        <position position="77"/>
    </location>
</feature>
<keyword evidence="6" id="KW-0413">Isomerase</keyword>
<dbReference type="PANTHER" id="PTHR43113:SF1">
    <property type="entry name" value="1,4-DIHYDROXY-2-NAPHTHOYL-COA SYNTHASE, PEROXISOMAL"/>
    <property type="match status" value="1"/>
</dbReference>
<proteinExistence type="inferred from homology"/>
<evidence type="ECO:0000313" key="6">
    <source>
        <dbReference type="EMBL" id="ADP74994.1"/>
    </source>
</evidence>
<comment type="similarity">
    <text evidence="4">Belongs to the enoyl-CoA hydratase/isomerase family. MenB subfamily.</text>
</comment>
<dbReference type="KEGG" id="gmc:GY4MC1_2263"/>
<dbReference type="UniPathway" id="UPA00079"/>
<feature type="binding site" description="in other chain" evidence="4">
    <location>
        <begin position="110"/>
        <end position="114"/>
    </location>
    <ligand>
        <name>substrate</name>
        <note>ligand shared between two neighboring subunits</note>
    </ligand>
</feature>
<dbReference type="InterPro" id="IPR014748">
    <property type="entry name" value="Enoyl-CoA_hydra_C"/>
</dbReference>
<comment type="catalytic activity">
    <reaction evidence="1 4">
        <text>2-succinylbenzoyl-CoA + H(+) = 1,4-dihydroxy-2-naphthoyl-CoA + H2O</text>
        <dbReference type="Rhea" id="RHEA:26562"/>
        <dbReference type="ChEBI" id="CHEBI:15377"/>
        <dbReference type="ChEBI" id="CHEBI:15378"/>
        <dbReference type="ChEBI" id="CHEBI:57364"/>
        <dbReference type="ChEBI" id="CHEBI:58897"/>
        <dbReference type="EC" id="4.1.3.36"/>
    </reaction>
</comment>
<dbReference type="Gene3D" id="1.10.12.10">
    <property type="entry name" value="Lyase 2-enoyl-coa Hydratase, Chain A, domain 2"/>
    <property type="match status" value="1"/>
</dbReference>
<reference evidence="6" key="1">
    <citation type="submission" date="2010-10" db="EMBL/GenBank/DDBJ databases">
        <title>Complete sequence of chromosome of Geobacillus sp. Y4.1MC1.</title>
        <authorList>
            <consortium name="US DOE Joint Genome Institute"/>
            <person name="Lucas S."/>
            <person name="Copeland A."/>
            <person name="Lapidus A."/>
            <person name="Cheng J.-F."/>
            <person name="Bruce D."/>
            <person name="Goodwin L."/>
            <person name="Pitluck S."/>
            <person name="Chertkov O."/>
            <person name="Zhang X."/>
            <person name="Detter J.C."/>
            <person name="Han C."/>
            <person name="Tapia R."/>
            <person name="Land M."/>
            <person name="Hauser L."/>
            <person name="Jeffries C."/>
            <person name="Kyrpides N."/>
            <person name="Ivanova N."/>
            <person name="Ovchinnikova G."/>
            <person name="Brumm P."/>
            <person name="Mead D."/>
            <person name="Woyke T."/>
        </authorList>
    </citation>
    <scope>NUCLEOTIDE SEQUENCE [LARGE SCALE GENOMIC DNA]</scope>
    <source>
        <strain evidence="6">Y4.1MC1</strain>
    </source>
</reference>
<evidence type="ECO:0000256" key="3">
    <source>
        <dbReference type="ARBA" id="ARBA00023239"/>
    </source>
</evidence>
<dbReference type="PANTHER" id="PTHR43113">
    <property type="entry name" value="NUCLEOSIDE-DIPHOSPHATE-SUGAR EPIMERASE"/>
    <property type="match status" value="1"/>
</dbReference>
<feature type="site" description="Important for catalysis" evidence="4">
    <location>
        <position position="239"/>
    </location>
</feature>
<organism evidence="6">
    <name type="scientific">Geobacillus sp. (strain Y4.1MC1)</name>
    <dbReference type="NCBI Taxonomy" id="581103"/>
    <lineage>
        <taxon>Bacteria</taxon>
        <taxon>Bacillati</taxon>
        <taxon>Bacillota</taxon>
        <taxon>Bacilli</taxon>
        <taxon>Bacillales</taxon>
        <taxon>Anoxybacillaceae</taxon>
        <taxon>Geobacillus</taxon>
    </lineage>
</organism>
<feature type="binding site" description="in other chain" evidence="4">
    <location>
        <position position="77"/>
    </location>
    <ligand>
        <name>substrate</name>
        <note>ligand shared between two neighboring subunits</note>
    </ligand>
</feature>
<comment type="pathway">
    <text evidence="4">Quinol/quinone metabolism; 1,4-dihydroxy-2-naphthoate biosynthesis; 1,4-dihydroxy-2-naphthoate from chorismate: step 6/7.</text>
</comment>
<feature type="binding site" evidence="4">
    <location>
        <position position="239"/>
    </location>
    <ligand>
        <name>substrate</name>
        <note>ligand shared between two neighboring subunits</note>
    </ligand>
</feature>
<comment type="pathway">
    <text evidence="4">Quinol/quinone metabolism; menaquinone biosynthesis.</text>
</comment>
<gene>
    <name evidence="4" type="primary">menB</name>
    <name evidence="6" type="ORF">GY4MC1_2263</name>
</gene>
<protein>
    <recommendedName>
        <fullName evidence="4 5">1,4-dihydroxy-2-naphthoyl-CoA synthase</fullName>
        <shortName evidence="4">DHNA-CoA synthase</shortName>
        <ecNumber evidence="4 5">4.1.3.36</ecNumber>
    </recommendedName>
</protein>
<dbReference type="EMBL" id="CP002293">
    <property type="protein sequence ID" value="ADP74994.1"/>
    <property type="molecule type" value="Genomic_DNA"/>
</dbReference>
<comment type="function">
    <text evidence="4">Converts o-succinylbenzoyl-CoA (OSB-CoA) to 1,4-dihydroxy-2-naphthoyl-CoA (DHNA-CoA).</text>
</comment>
<dbReference type="GO" id="GO:0009234">
    <property type="term" value="P:menaquinone biosynthetic process"/>
    <property type="evidence" value="ECO:0007669"/>
    <property type="project" value="UniProtKB-UniRule"/>
</dbReference>
<feature type="binding site" description="in other chain" evidence="4">
    <location>
        <position position="142"/>
    </location>
    <ligand>
        <name>substrate</name>
        <note>ligand shared between two neighboring subunits</note>
    </ligand>
</feature>
<feature type="binding site" evidence="4">
    <location>
        <position position="254"/>
    </location>
    <ligand>
        <name>substrate</name>
        <note>ligand shared between two neighboring subunits</note>
    </ligand>
</feature>
<dbReference type="SUPFAM" id="SSF52096">
    <property type="entry name" value="ClpP/crotonase"/>
    <property type="match status" value="1"/>
</dbReference>
<dbReference type="CDD" id="cd06558">
    <property type="entry name" value="crotonase-like"/>
    <property type="match status" value="1"/>
</dbReference>
<dbReference type="EC" id="4.1.3.36" evidence="4 5"/>
<dbReference type="InterPro" id="IPR029045">
    <property type="entry name" value="ClpP/crotonase-like_dom_sf"/>
</dbReference>
<evidence type="ECO:0000256" key="4">
    <source>
        <dbReference type="HAMAP-Rule" id="MF_01934"/>
    </source>
</evidence>
<dbReference type="AlphaFoldDB" id="A0A7U3YGI9"/>
<evidence type="ECO:0000256" key="1">
    <source>
        <dbReference type="ARBA" id="ARBA00000177"/>
    </source>
</evidence>
<dbReference type="Gene3D" id="3.90.226.10">
    <property type="entry name" value="2-enoyl-CoA Hydratase, Chain A, domain 1"/>
    <property type="match status" value="1"/>
</dbReference>
<name>A0A7U3YGI9_GEOS0</name>
<accession>A0A7U3YGI9</accession>
<dbReference type="PROSITE" id="PS00166">
    <property type="entry name" value="ENOYL_COA_HYDRATASE"/>
    <property type="match status" value="1"/>
</dbReference>
<dbReference type="NCBIfam" id="TIGR01929">
    <property type="entry name" value="menB"/>
    <property type="match status" value="1"/>
</dbReference>
<sequence>MMEFGDILFEKESGIATITINRPKVLNAFRRQTLEEMIKAFEDAGQDPEIGVILLTGAGDRAFCVGGDVKEWGPSGYDSSSWIDIGLPVVRLHEVIRSVPKPVIAVVNGYAIGGGHVLQVVCDLAIASQNAVFGQAGPRVGSFDAGFGTAYLARLVGERKAREIWMLCRQYSADEALNMGLINKVVEPSGLMEEARKWANEILRLSPSALKMIKASFNADTDHIHGLTQLAFGALNFFYGTPESIEGHRAFIEKRTPNFSEFRVRGESS</sequence>
<dbReference type="InterPro" id="IPR001753">
    <property type="entry name" value="Enoyl-CoA_hydra/iso"/>
</dbReference>
<evidence type="ECO:0000256" key="5">
    <source>
        <dbReference type="NCBIfam" id="TIGR01929"/>
    </source>
</evidence>
<dbReference type="GO" id="GO:0008935">
    <property type="term" value="F:1,4-dihydroxy-2-naphthoyl-CoA synthase activity"/>
    <property type="evidence" value="ECO:0007669"/>
    <property type="project" value="UniProtKB-UniRule"/>
</dbReference>
<dbReference type="InterPro" id="IPR010198">
    <property type="entry name" value="DHNA-CoA_synthase_MenB"/>
</dbReference>
<keyword evidence="2 4" id="KW-0474">Menaquinone biosynthesis</keyword>
<keyword evidence="3 4" id="KW-0456">Lyase</keyword>
<dbReference type="GO" id="GO:0016853">
    <property type="term" value="F:isomerase activity"/>
    <property type="evidence" value="ECO:0007669"/>
    <property type="project" value="UniProtKB-KW"/>
</dbReference>
<evidence type="ECO:0000256" key="2">
    <source>
        <dbReference type="ARBA" id="ARBA00022428"/>
    </source>
</evidence>
<dbReference type="HAMAP" id="MF_01934">
    <property type="entry name" value="MenB"/>
    <property type="match status" value="1"/>
</dbReference>
<dbReference type="UniPathway" id="UPA01057">
    <property type="reaction ID" value="UER00167"/>
</dbReference>